<dbReference type="EMBL" id="KN124321">
    <property type="protein sequence ID" value="KFO21648.1"/>
    <property type="molecule type" value="Genomic_DNA"/>
</dbReference>
<name>A0A091CUG1_FUKDA</name>
<evidence type="ECO:0000313" key="2">
    <source>
        <dbReference type="EMBL" id="KFO21648.1"/>
    </source>
</evidence>
<evidence type="ECO:0000313" key="3">
    <source>
        <dbReference type="Proteomes" id="UP000028990"/>
    </source>
</evidence>
<evidence type="ECO:0000256" key="1">
    <source>
        <dbReference type="SAM" id="MobiDB-lite"/>
    </source>
</evidence>
<reference evidence="2 3" key="1">
    <citation type="submission" date="2013-11" db="EMBL/GenBank/DDBJ databases">
        <title>The Damaraland mole rat (Fukomys damarensis) genome and evolution of African mole rats.</title>
        <authorList>
            <person name="Gladyshev V.N."/>
            <person name="Fang X."/>
        </authorList>
    </citation>
    <scope>NUCLEOTIDE SEQUENCE [LARGE SCALE GENOMIC DNA]</scope>
    <source>
        <tissue evidence="2">Liver</tissue>
    </source>
</reference>
<proteinExistence type="predicted"/>
<dbReference type="AlphaFoldDB" id="A0A091CUG1"/>
<feature type="compositionally biased region" description="Polar residues" evidence="1">
    <location>
        <begin position="53"/>
        <end position="66"/>
    </location>
</feature>
<gene>
    <name evidence="2" type="ORF">H920_16952</name>
</gene>
<dbReference type="Proteomes" id="UP000028990">
    <property type="component" value="Unassembled WGS sequence"/>
</dbReference>
<feature type="compositionally biased region" description="Basic and acidic residues" evidence="1">
    <location>
        <begin position="1"/>
        <end position="14"/>
    </location>
</feature>
<sequence>MLVDIEDLHPEDAKVSCGSQKTCAREMKDLCHQAEGSTLEPGSDAHGEDQNSPDESSSHSQRQQSPELLLREQPSSHQEKHPQQASPRKSTGQALPLQLFLWLLVTVLRWIFHTQTTLMQFSWVLQGDP</sequence>
<protein>
    <submittedName>
        <fullName evidence="2">Uncharacterized protein</fullName>
    </submittedName>
</protein>
<keyword evidence="3" id="KW-1185">Reference proteome</keyword>
<feature type="region of interest" description="Disordered" evidence="1">
    <location>
        <begin position="34"/>
        <end position="90"/>
    </location>
</feature>
<organism evidence="2 3">
    <name type="scientific">Fukomys damarensis</name>
    <name type="common">Damaraland mole rat</name>
    <name type="synonym">Cryptomys damarensis</name>
    <dbReference type="NCBI Taxonomy" id="885580"/>
    <lineage>
        <taxon>Eukaryota</taxon>
        <taxon>Metazoa</taxon>
        <taxon>Chordata</taxon>
        <taxon>Craniata</taxon>
        <taxon>Vertebrata</taxon>
        <taxon>Euteleostomi</taxon>
        <taxon>Mammalia</taxon>
        <taxon>Eutheria</taxon>
        <taxon>Euarchontoglires</taxon>
        <taxon>Glires</taxon>
        <taxon>Rodentia</taxon>
        <taxon>Hystricomorpha</taxon>
        <taxon>Bathyergidae</taxon>
        <taxon>Fukomys</taxon>
    </lineage>
</organism>
<accession>A0A091CUG1</accession>
<feature type="region of interest" description="Disordered" evidence="1">
    <location>
        <begin position="1"/>
        <end position="20"/>
    </location>
</feature>